<dbReference type="STRING" id="3818.A0A444X1T3"/>
<dbReference type="Proteomes" id="UP000289738">
    <property type="component" value="Chromosome B10"/>
</dbReference>
<organism evidence="3 4">
    <name type="scientific">Arachis hypogaea</name>
    <name type="common">Peanut</name>
    <dbReference type="NCBI Taxonomy" id="3818"/>
    <lineage>
        <taxon>Eukaryota</taxon>
        <taxon>Viridiplantae</taxon>
        <taxon>Streptophyta</taxon>
        <taxon>Embryophyta</taxon>
        <taxon>Tracheophyta</taxon>
        <taxon>Spermatophyta</taxon>
        <taxon>Magnoliopsida</taxon>
        <taxon>eudicotyledons</taxon>
        <taxon>Gunneridae</taxon>
        <taxon>Pentapetalae</taxon>
        <taxon>rosids</taxon>
        <taxon>fabids</taxon>
        <taxon>Fabales</taxon>
        <taxon>Fabaceae</taxon>
        <taxon>Papilionoideae</taxon>
        <taxon>50 kb inversion clade</taxon>
        <taxon>dalbergioids sensu lato</taxon>
        <taxon>Dalbergieae</taxon>
        <taxon>Pterocarpus clade</taxon>
        <taxon>Arachis</taxon>
    </lineage>
</organism>
<proteinExistence type="predicted"/>
<feature type="region of interest" description="Disordered" evidence="1">
    <location>
        <begin position="28"/>
        <end position="48"/>
    </location>
</feature>
<dbReference type="Pfam" id="PF23310">
    <property type="entry name" value="TPR_27"/>
    <property type="match status" value="1"/>
</dbReference>
<accession>A0A444X1T3</accession>
<feature type="domain" description="At2g35280-like TPR" evidence="2">
    <location>
        <begin position="121"/>
        <end position="214"/>
    </location>
</feature>
<dbReference type="InterPro" id="IPR036047">
    <property type="entry name" value="F-box-like_dom_sf"/>
</dbReference>
<evidence type="ECO:0000256" key="1">
    <source>
        <dbReference type="SAM" id="MobiDB-lite"/>
    </source>
</evidence>
<evidence type="ECO:0000313" key="4">
    <source>
        <dbReference type="Proteomes" id="UP000289738"/>
    </source>
</evidence>
<sequence>MSSSFHFGSESIVCDNLPFPYYRSPLEKKSESRRRKRQNRRNLRKEGARTRSNRVSAILLPFDIWVSIASRIASTSIQDLFNMQVSCRLFAAICSSDAVYRHALVSDLPIACFLYYFGRPTMRFLHQCATAQNLAALLWVGMTALFWLGHHRRGIETLIEAAEVGNLEACYVSAMLLLSLDDKDEDDIRRGFEFFCVVRASGTVERCREVFTQVFTVPWTEMNLADPIEPVACHSGNCLTHGTMDVASNLSSVSCVQCLAKYDV</sequence>
<reference evidence="3 4" key="1">
    <citation type="submission" date="2019-01" db="EMBL/GenBank/DDBJ databases">
        <title>Sequencing of cultivated peanut Arachis hypogaea provides insights into genome evolution and oil improvement.</title>
        <authorList>
            <person name="Chen X."/>
        </authorList>
    </citation>
    <scope>NUCLEOTIDE SEQUENCE [LARGE SCALE GENOMIC DNA]</scope>
    <source>
        <strain evidence="4">cv. Fuhuasheng</strain>
        <tissue evidence="3">Leaves</tissue>
    </source>
</reference>
<protein>
    <recommendedName>
        <fullName evidence="2">At2g35280-like TPR domain-containing protein</fullName>
    </recommendedName>
</protein>
<dbReference type="InterPro" id="IPR040338">
    <property type="entry name" value="At1g67623-like"/>
</dbReference>
<dbReference type="SUPFAM" id="SSF81383">
    <property type="entry name" value="F-box domain"/>
    <property type="match status" value="1"/>
</dbReference>
<feature type="compositionally biased region" description="Basic residues" evidence="1">
    <location>
        <begin position="31"/>
        <end position="43"/>
    </location>
</feature>
<dbReference type="PANTHER" id="PTHR33784">
    <property type="entry name" value="OS05G0482100 PROTEIN"/>
    <property type="match status" value="1"/>
</dbReference>
<dbReference type="PANTHER" id="PTHR33784:SF10">
    <property type="entry name" value="F-BOX PROTEIN"/>
    <property type="match status" value="1"/>
</dbReference>
<evidence type="ECO:0000259" key="2">
    <source>
        <dbReference type="Pfam" id="PF23310"/>
    </source>
</evidence>
<keyword evidence="4" id="KW-1185">Reference proteome</keyword>
<dbReference type="AlphaFoldDB" id="A0A444X1T3"/>
<name>A0A444X1T3_ARAHY</name>
<evidence type="ECO:0000313" key="3">
    <source>
        <dbReference type="EMBL" id="RYQ83605.1"/>
    </source>
</evidence>
<comment type="caution">
    <text evidence="3">The sequence shown here is derived from an EMBL/GenBank/DDBJ whole genome shotgun (WGS) entry which is preliminary data.</text>
</comment>
<gene>
    <name evidence="3" type="ORF">Ahy_B10g102351</name>
</gene>
<dbReference type="Gramene" id="arahy.Tifrunner.gnm2.ann2.Ah20g185000.1">
    <property type="protein sequence ID" value="arahy.Tifrunner.gnm2.ann2.Ah20g185000.1-CDS-1"/>
    <property type="gene ID" value="arahy.Tifrunner.gnm2.ann2.Ah20g185000"/>
</dbReference>
<dbReference type="InterPro" id="IPR057136">
    <property type="entry name" value="At2g35280_TPR_dom"/>
</dbReference>
<dbReference type="OrthoDB" id="1460103at2759"/>
<dbReference type="EMBL" id="SDMP01000020">
    <property type="protein sequence ID" value="RYQ83605.1"/>
    <property type="molecule type" value="Genomic_DNA"/>
</dbReference>